<dbReference type="EMBL" id="QSAE01000138">
    <property type="protein sequence ID" value="RGW32269.1"/>
    <property type="molecule type" value="Genomic_DNA"/>
</dbReference>
<gene>
    <name evidence="2" type="ORF">DWV78_16675</name>
</gene>
<name>A0A413B446_9FIRM</name>
<organism evidence="2 3">
    <name type="scientific">Agathobacter rectalis</name>
    <dbReference type="NCBI Taxonomy" id="39491"/>
    <lineage>
        <taxon>Bacteria</taxon>
        <taxon>Bacillati</taxon>
        <taxon>Bacillota</taxon>
        <taxon>Clostridia</taxon>
        <taxon>Lachnospirales</taxon>
        <taxon>Lachnospiraceae</taxon>
        <taxon>Agathobacter</taxon>
    </lineage>
</organism>
<sequence>GNIDFRHYYSDVFQKLIQLNQDRQDITLIGHNLQLLYDFSVKKKEYGIAECIKKLYDHVNLETARITYLNGIEAHEIKPEEVRGMLDDVGNQITIQDEKVNRIIKHTDDAYSNFIAILGIFSAIVMVFFGGTTVFTKALGDVSETPIDKMILICTLCGLIIFDIIFMFLYFLSKLLDRNISATSEPVYWKDIVSRFRMRYPIIFYTNLIGSVVILCSGFSMLLKIVFEMRLMIPQYIKWHVIIFLSLYRGIRLFVLHWQF</sequence>
<accession>A0A413B446</accession>
<evidence type="ECO:0000256" key="1">
    <source>
        <dbReference type="SAM" id="Phobius"/>
    </source>
</evidence>
<feature type="transmembrane region" description="Helical" evidence="1">
    <location>
        <begin position="202"/>
        <end position="227"/>
    </location>
</feature>
<evidence type="ECO:0000313" key="3">
    <source>
        <dbReference type="Proteomes" id="UP000286581"/>
    </source>
</evidence>
<dbReference type="Proteomes" id="UP000286581">
    <property type="component" value="Unassembled WGS sequence"/>
</dbReference>
<feature type="transmembrane region" description="Helical" evidence="1">
    <location>
        <begin position="150"/>
        <end position="172"/>
    </location>
</feature>
<reference evidence="2 3" key="1">
    <citation type="submission" date="2018-08" db="EMBL/GenBank/DDBJ databases">
        <title>A genome reference for cultivated species of the human gut microbiota.</title>
        <authorList>
            <person name="Zou Y."/>
            <person name="Xue W."/>
            <person name="Luo G."/>
        </authorList>
    </citation>
    <scope>NUCLEOTIDE SEQUENCE [LARGE SCALE GENOMIC DNA]</scope>
    <source>
        <strain evidence="2 3">AF12-8</strain>
    </source>
</reference>
<feature type="transmembrane region" description="Helical" evidence="1">
    <location>
        <begin position="110"/>
        <end position="130"/>
    </location>
</feature>
<feature type="transmembrane region" description="Helical" evidence="1">
    <location>
        <begin position="239"/>
        <end position="258"/>
    </location>
</feature>
<feature type="non-terminal residue" evidence="2">
    <location>
        <position position="1"/>
    </location>
</feature>
<keyword evidence="1" id="KW-0812">Transmembrane</keyword>
<dbReference type="AlphaFoldDB" id="A0A413B446"/>
<proteinExistence type="predicted"/>
<keyword evidence="1" id="KW-1133">Transmembrane helix</keyword>
<evidence type="ECO:0000313" key="2">
    <source>
        <dbReference type="EMBL" id="RGW32269.1"/>
    </source>
</evidence>
<keyword evidence="1" id="KW-0472">Membrane</keyword>
<comment type="caution">
    <text evidence="2">The sequence shown here is derived from an EMBL/GenBank/DDBJ whole genome shotgun (WGS) entry which is preliminary data.</text>
</comment>
<protein>
    <submittedName>
        <fullName evidence="2">Uncharacterized protein</fullName>
    </submittedName>
</protein>